<sequence>MIVTQNNTFGFVTNKLFYLLAIVLLFMVSFYITISLPMNIQVLQFFHLLYFSFSAFVVILLFSKKFTLILSNPLTAPAYNG</sequence>
<dbReference type="Proteomes" id="UP000289775">
    <property type="component" value="Unassembled WGS sequence"/>
</dbReference>
<feature type="transmembrane region" description="Helical" evidence="1">
    <location>
        <begin position="42"/>
        <end position="62"/>
    </location>
</feature>
<gene>
    <name evidence="2" type="ORF">NU09_2657</name>
</gene>
<comment type="caution">
    <text evidence="2">The sequence shown here is derived from an EMBL/GenBank/DDBJ whole genome shotgun (WGS) entry which is preliminary data.</text>
</comment>
<evidence type="ECO:0000256" key="1">
    <source>
        <dbReference type="SAM" id="Phobius"/>
    </source>
</evidence>
<dbReference type="EMBL" id="JUIW01000009">
    <property type="protein sequence ID" value="RYJ41732.1"/>
    <property type="molecule type" value="Genomic_DNA"/>
</dbReference>
<keyword evidence="3" id="KW-1185">Reference proteome</keyword>
<keyword evidence="1" id="KW-0812">Transmembrane</keyword>
<organism evidence="2 3">
    <name type="scientific">Flavobacterium beibuense</name>
    <dbReference type="NCBI Taxonomy" id="657326"/>
    <lineage>
        <taxon>Bacteria</taxon>
        <taxon>Pseudomonadati</taxon>
        <taxon>Bacteroidota</taxon>
        <taxon>Flavobacteriia</taxon>
        <taxon>Flavobacteriales</taxon>
        <taxon>Flavobacteriaceae</taxon>
        <taxon>Flavobacterium</taxon>
    </lineage>
</organism>
<evidence type="ECO:0000313" key="2">
    <source>
        <dbReference type="EMBL" id="RYJ41732.1"/>
    </source>
</evidence>
<dbReference type="AlphaFoldDB" id="A0A444W7J0"/>
<accession>A0A444W7J0</accession>
<feature type="transmembrane region" description="Helical" evidence="1">
    <location>
        <begin position="16"/>
        <end position="36"/>
    </location>
</feature>
<evidence type="ECO:0000313" key="3">
    <source>
        <dbReference type="Proteomes" id="UP000289775"/>
    </source>
</evidence>
<reference evidence="2 3" key="1">
    <citation type="submission" date="2014-12" db="EMBL/GenBank/DDBJ databases">
        <title>Genome sequence of Flavobacterium beibuense RSKm HC5.</title>
        <authorList>
            <person name="Kim J.F."/>
            <person name="Song J.Y."/>
            <person name="Kwak M.-J."/>
            <person name="Lee S.-W."/>
        </authorList>
    </citation>
    <scope>NUCLEOTIDE SEQUENCE [LARGE SCALE GENOMIC DNA]</scope>
    <source>
        <strain evidence="2 3">RSKm HC5</strain>
    </source>
</reference>
<keyword evidence="1" id="KW-1133">Transmembrane helix</keyword>
<keyword evidence="1" id="KW-0472">Membrane</keyword>
<proteinExistence type="predicted"/>
<name>A0A444W7J0_9FLAO</name>
<protein>
    <submittedName>
        <fullName evidence="2">Uncharacterized protein</fullName>
    </submittedName>
</protein>